<dbReference type="Proteomes" id="UP000251800">
    <property type="component" value="Unassembled WGS sequence"/>
</dbReference>
<dbReference type="GO" id="GO:0051213">
    <property type="term" value="F:dioxygenase activity"/>
    <property type="evidence" value="ECO:0007669"/>
    <property type="project" value="UniProtKB-KW"/>
</dbReference>
<gene>
    <name evidence="1" type="ORF">DEH80_14460</name>
</gene>
<protein>
    <submittedName>
        <fullName evidence="1">DOPA 4,5-dioxygenase</fullName>
    </submittedName>
</protein>
<dbReference type="InterPro" id="IPR023389">
    <property type="entry name" value="DOPA-like_sf"/>
</dbReference>
<dbReference type="RefSeq" id="WP_109721224.1">
    <property type="nucleotide sequence ID" value="NZ_QEQK01000014.1"/>
</dbReference>
<sequence length="115" mass="12990">MIVQAASHPAWFHLHIYFDAQTQATARQLRQQILMEDWPLAYVGTLIPHAIGPHPRPMFELHAASAHLDAVCARLEARRGPHSVLIHPVQADEYAAHTRDARWLGPALALRLDRL</sequence>
<dbReference type="OrthoDB" id="572228at2"/>
<keyword evidence="2" id="KW-1185">Reference proteome</keyword>
<keyword evidence="1" id="KW-0223">Dioxygenase</keyword>
<comment type="caution">
    <text evidence="1">The sequence shown here is derived from an EMBL/GenBank/DDBJ whole genome shotgun (WGS) entry which is preliminary data.</text>
</comment>
<dbReference type="PIRSF" id="PIRSF028139">
    <property type="entry name" value="DOPA-diox_rel_Mll2280"/>
    <property type="match status" value="1"/>
</dbReference>
<dbReference type="InterPro" id="IPR014980">
    <property type="entry name" value="DOPA_dioxygen"/>
</dbReference>
<dbReference type="SUPFAM" id="SSF143410">
    <property type="entry name" value="DOPA-like"/>
    <property type="match status" value="1"/>
</dbReference>
<dbReference type="Gene3D" id="3.30.70.1240">
    <property type="entry name" value="DOPA-like domains"/>
    <property type="match status" value="1"/>
</dbReference>
<dbReference type="PANTHER" id="PTHR36423:SF2">
    <property type="entry name" value="AFR070WP"/>
    <property type="match status" value="1"/>
</dbReference>
<dbReference type="AlphaFoldDB" id="A0A383XR19"/>
<proteinExistence type="predicted"/>
<keyword evidence="1" id="KW-0560">Oxidoreductase</keyword>
<evidence type="ECO:0000313" key="2">
    <source>
        <dbReference type="Proteomes" id="UP000251800"/>
    </source>
</evidence>
<dbReference type="PANTHER" id="PTHR36423">
    <property type="entry name" value="AFR070WP"/>
    <property type="match status" value="1"/>
</dbReference>
<dbReference type="Pfam" id="PF08883">
    <property type="entry name" value="DOPA_dioxygen"/>
    <property type="match status" value="1"/>
</dbReference>
<evidence type="ECO:0000313" key="1">
    <source>
        <dbReference type="EMBL" id="PWN55073.1"/>
    </source>
</evidence>
<accession>A0A383XR19</accession>
<reference evidence="1 2" key="1">
    <citation type="submission" date="2018-05" db="EMBL/GenBank/DDBJ databases">
        <title>Abyssibacter profundi OUC007T gen. nov., sp. nov, a marine bacterium isolated from seawater of the Mariana Trench.</title>
        <authorList>
            <person name="Zhou S."/>
        </authorList>
    </citation>
    <scope>NUCLEOTIDE SEQUENCE [LARGE SCALE GENOMIC DNA]</scope>
    <source>
        <strain evidence="1 2">OUC007</strain>
    </source>
</reference>
<dbReference type="EMBL" id="QEQK01000014">
    <property type="protein sequence ID" value="PWN55073.1"/>
    <property type="molecule type" value="Genomic_DNA"/>
</dbReference>
<name>A0A383XR19_9GAMM</name>
<organism evidence="1 2">
    <name type="scientific">Abyssibacter profundi</name>
    <dbReference type="NCBI Taxonomy" id="2182787"/>
    <lineage>
        <taxon>Bacteria</taxon>
        <taxon>Pseudomonadati</taxon>
        <taxon>Pseudomonadota</taxon>
        <taxon>Gammaproteobacteria</taxon>
        <taxon>Chromatiales</taxon>
        <taxon>Oceanococcaceae</taxon>
        <taxon>Abyssibacter</taxon>
    </lineage>
</organism>